<comment type="caution">
    <text evidence="1">The sequence shown here is derived from an EMBL/GenBank/DDBJ whole genome shotgun (WGS) entry which is preliminary data.</text>
</comment>
<reference evidence="1" key="1">
    <citation type="submission" date="2020-04" db="EMBL/GenBank/DDBJ databases">
        <title>A chromosome-scale assembly and high-density genetic map of the yellow drum (Nibea albiflora) genome.</title>
        <authorList>
            <person name="Xu D."/>
            <person name="Zhang W."/>
            <person name="Chen R."/>
            <person name="Tan P."/>
            <person name="Wang L."/>
            <person name="Song H."/>
            <person name="Tian L."/>
            <person name="Zhu Q."/>
            <person name="Wang B."/>
        </authorList>
    </citation>
    <scope>NUCLEOTIDE SEQUENCE</scope>
    <source>
        <strain evidence="1">ZJHYS-2018</strain>
    </source>
</reference>
<accession>A0ACB7EFW7</accession>
<evidence type="ECO:0000313" key="2">
    <source>
        <dbReference type="Proteomes" id="UP000805704"/>
    </source>
</evidence>
<sequence>MKTLVTLLLLTVICFQCYYAAPVAPQRLFQQCCPTTTRIPIPKGKVQHVAPPNSACEVKAIIVTTVCNKKICIDADWQWSKNLLAEFKKSTANRSKPSAPFNVAKC</sequence>
<dbReference type="Proteomes" id="UP000805704">
    <property type="component" value="Chromosome 7"/>
</dbReference>
<name>A0ACB7EFW7_NIBAL</name>
<evidence type="ECO:0000313" key="1">
    <source>
        <dbReference type="EMBL" id="KAG8001130.1"/>
    </source>
</evidence>
<protein>
    <submittedName>
        <fullName evidence="1">Uncharacterized protein</fullName>
    </submittedName>
</protein>
<gene>
    <name evidence="1" type="ORF">GBF38_006663</name>
</gene>
<keyword evidence="2" id="KW-1185">Reference proteome</keyword>
<proteinExistence type="predicted"/>
<dbReference type="EMBL" id="CM024795">
    <property type="protein sequence ID" value="KAG8001130.1"/>
    <property type="molecule type" value="Genomic_DNA"/>
</dbReference>
<organism evidence="1 2">
    <name type="scientific">Nibea albiflora</name>
    <name type="common">Yellow drum</name>
    <name type="synonym">Corvina albiflora</name>
    <dbReference type="NCBI Taxonomy" id="240163"/>
    <lineage>
        <taxon>Eukaryota</taxon>
        <taxon>Metazoa</taxon>
        <taxon>Chordata</taxon>
        <taxon>Craniata</taxon>
        <taxon>Vertebrata</taxon>
        <taxon>Euteleostomi</taxon>
        <taxon>Actinopterygii</taxon>
        <taxon>Neopterygii</taxon>
        <taxon>Teleostei</taxon>
        <taxon>Neoteleostei</taxon>
        <taxon>Acanthomorphata</taxon>
        <taxon>Eupercaria</taxon>
        <taxon>Sciaenidae</taxon>
        <taxon>Nibea</taxon>
    </lineage>
</organism>